<organism evidence="1">
    <name type="scientific">Streptomyces sp. NBC_00093</name>
    <dbReference type="NCBI Taxonomy" id="2975649"/>
    <lineage>
        <taxon>Bacteria</taxon>
        <taxon>Bacillati</taxon>
        <taxon>Actinomycetota</taxon>
        <taxon>Actinomycetes</taxon>
        <taxon>Kitasatosporales</taxon>
        <taxon>Streptomycetaceae</taxon>
        <taxon>Streptomyces</taxon>
    </lineage>
</organism>
<name>A0AAU2A1P8_9ACTN</name>
<accession>A0AAU2A1P8</accession>
<protein>
    <recommendedName>
        <fullName evidence="2">Head-to-tail adaptor</fullName>
    </recommendedName>
</protein>
<dbReference type="AlphaFoldDB" id="A0AAU2A1P8"/>
<evidence type="ECO:0000313" key="1">
    <source>
        <dbReference type="EMBL" id="WTT17800.1"/>
    </source>
</evidence>
<reference evidence="1" key="1">
    <citation type="submission" date="2022-10" db="EMBL/GenBank/DDBJ databases">
        <title>The complete genomes of actinobacterial strains from the NBC collection.</title>
        <authorList>
            <person name="Joergensen T.S."/>
            <person name="Alvarez Arevalo M."/>
            <person name="Sterndorff E.B."/>
            <person name="Faurdal D."/>
            <person name="Vuksanovic O."/>
            <person name="Mourched A.-S."/>
            <person name="Charusanti P."/>
            <person name="Shaw S."/>
            <person name="Blin K."/>
            <person name="Weber T."/>
        </authorList>
    </citation>
    <scope>NUCLEOTIDE SEQUENCE</scope>
    <source>
        <strain evidence="1">NBC_00093</strain>
    </source>
</reference>
<sequence>MAAATANELRLFLRHPGAFTEDETAQAELLIELAEGEVDDVTGQSLALAEDTVVLDAPTRQDPWPDLPGTGTFKLVLPRWPVTAVASVTILNDTEADEELEYGADHDYTWSAAGILTRVNSWWPTWDRSVEVVYTAGHDPYPIGAKRIVLRMAAAAWGNPMLLASESLGDHSRSFSAEALGMSMSDKDRKLLGLYRART</sequence>
<dbReference type="EMBL" id="CP108222">
    <property type="protein sequence ID" value="WTT17800.1"/>
    <property type="molecule type" value="Genomic_DNA"/>
</dbReference>
<evidence type="ECO:0008006" key="2">
    <source>
        <dbReference type="Google" id="ProtNLM"/>
    </source>
</evidence>
<proteinExistence type="predicted"/>
<gene>
    <name evidence="1" type="ORF">OHA22_20765</name>
</gene>